<proteinExistence type="predicted"/>
<evidence type="ECO:0000313" key="1">
    <source>
        <dbReference type="EMBL" id="RNA11004.1"/>
    </source>
</evidence>
<name>A0A3M7QIM5_BRAPC</name>
<accession>A0A3M7QIM5</accession>
<dbReference type="AlphaFoldDB" id="A0A3M7QIM5"/>
<protein>
    <submittedName>
        <fullName evidence="1">Uncharacterized protein</fullName>
    </submittedName>
</protein>
<reference evidence="1 2" key="1">
    <citation type="journal article" date="2018" name="Sci. Rep.">
        <title>Genomic signatures of local adaptation to the degree of environmental predictability in rotifers.</title>
        <authorList>
            <person name="Franch-Gras L."/>
            <person name="Hahn C."/>
            <person name="Garcia-Roger E.M."/>
            <person name="Carmona M.J."/>
            <person name="Serra M."/>
            <person name="Gomez A."/>
        </authorList>
    </citation>
    <scope>NUCLEOTIDE SEQUENCE [LARGE SCALE GENOMIC DNA]</scope>
    <source>
        <strain evidence="1">HYR1</strain>
    </source>
</reference>
<dbReference type="Proteomes" id="UP000276133">
    <property type="component" value="Unassembled WGS sequence"/>
</dbReference>
<comment type="caution">
    <text evidence="1">The sequence shown here is derived from an EMBL/GenBank/DDBJ whole genome shotgun (WGS) entry which is preliminary data.</text>
</comment>
<dbReference type="EMBL" id="REGN01006072">
    <property type="protein sequence ID" value="RNA11004.1"/>
    <property type="molecule type" value="Genomic_DNA"/>
</dbReference>
<sequence length="165" mass="19340">MKAYFTMIFRALVASNLIKFVIRLGGKMSNQKLKINILKQIVVIGENNSDWKNVEKKKFTRNFGQQENLLVYSIFPEQASICVTKLNAEEKRKNYGKGLDENLVKKKRLEINKHNIHQATTNDNNNEYFYDFFIFINDKKRNFTPNSACYKECLVKPQTQGVDFE</sequence>
<keyword evidence="2" id="KW-1185">Reference proteome</keyword>
<evidence type="ECO:0000313" key="2">
    <source>
        <dbReference type="Proteomes" id="UP000276133"/>
    </source>
</evidence>
<organism evidence="1 2">
    <name type="scientific">Brachionus plicatilis</name>
    <name type="common">Marine rotifer</name>
    <name type="synonym">Brachionus muelleri</name>
    <dbReference type="NCBI Taxonomy" id="10195"/>
    <lineage>
        <taxon>Eukaryota</taxon>
        <taxon>Metazoa</taxon>
        <taxon>Spiralia</taxon>
        <taxon>Gnathifera</taxon>
        <taxon>Rotifera</taxon>
        <taxon>Eurotatoria</taxon>
        <taxon>Monogononta</taxon>
        <taxon>Pseudotrocha</taxon>
        <taxon>Ploima</taxon>
        <taxon>Brachionidae</taxon>
        <taxon>Brachionus</taxon>
    </lineage>
</organism>
<gene>
    <name evidence="1" type="ORF">BpHYR1_030876</name>
</gene>